<keyword evidence="2" id="KW-0004">4Fe-4S</keyword>
<evidence type="ECO:0000259" key="8">
    <source>
        <dbReference type="PROSITE" id="PS51379"/>
    </source>
</evidence>
<evidence type="ECO:0000313" key="10">
    <source>
        <dbReference type="EMBL" id="TJW11264.1"/>
    </source>
</evidence>
<feature type="domain" description="4Fe-4S ferredoxin-type" evidence="8">
    <location>
        <begin position="76"/>
        <end position="106"/>
    </location>
</feature>
<evidence type="ECO:0000256" key="2">
    <source>
        <dbReference type="ARBA" id="ARBA00022485"/>
    </source>
</evidence>
<keyword evidence="4" id="KW-0677">Repeat</keyword>
<evidence type="ECO:0000256" key="1">
    <source>
        <dbReference type="ARBA" id="ARBA00022448"/>
    </source>
</evidence>
<dbReference type="PROSITE" id="PS51379">
    <property type="entry name" value="4FE4S_FER_2"/>
    <property type="match status" value="3"/>
</dbReference>
<keyword evidence="11" id="KW-1185">Reference proteome</keyword>
<evidence type="ECO:0000256" key="7">
    <source>
        <dbReference type="ARBA" id="ARBA00023014"/>
    </source>
</evidence>
<evidence type="ECO:0000256" key="3">
    <source>
        <dbReference type="ARBA" id="ARBA00022723"/>
    </source>
</evidence>
<evidence type="ECO:0000256" key="6">
    <source>
        <dbReference type="ARBA" id="ARBA00023004"/>
    </source>
</evidence>
<dbReference type="Pfam" id="PF13247">
    <property type="entry name" value="Fer4_11"/>
    <property type="match status" value="1"/>
</dbReference>
<evidence type="ECO:0000256" key="5">
    <source>
        <dbReference type="ARBA" id="ARBA00022982"/>
    </source>
</evidence>
<proteinExistence type="predicted"/>
<keyword evidence="6" id="KW-0408">Iron</keyword>
<keyword evidence="5" id="KW-0249">Electron transport</keyword>
<dbReference type="PANTHER" id="PTHR43177:SF5">
    <property type="entry name" value="ANAEROBIC DIMETHYL SULFOXIDE REDUCTASE CHAIN B-RELATED"/>
    <property type="match status" value="1"/>
</dbReference>
<gene>
    <name evidence="10" type="ORF">E5982_03365</name>
    <name evidence="9" type="ORF">FHR31_000931</name>
</gene>
<dbReference type="GO" id="GO:0051539">
    <property type="term" value="F:4 iron, 4 sulfur cluster binding"/>
    <property type="evidence" value="ECO:0007669"/>
    <property type="project" value="UniProtKB-KW"/>
</dbReference>
<dbReference type="InterPro" id="IPR017896">
    <property type="entry name" value="4Fe4S_Fe-S-bd"/>
</dbReference>
<dbReference type="Gene3D" id="3.30.70.20">
    <property type="match status" value="2"/>
</dbReference>
<evidence type="ECO:0000313" key="9">
    <source>
        <dbReference type="EMBL" id="MBB3171119.1"/>
    </source>
</evidence>
<feature type="domain" description="4Fe-4S ferredoxin-type" evidence="8">
    <location>
        <begin position="21"/>
        <end position="49"/>
    </location>
</feature>
<dbReference type="InterPro" id="IPR017900">
    <property type="entry name" value="4Fe4S_Fe_S_CS"/>
</dbReference>
<feature type="domain" description="4Fe-4S ferredoxin-type" evidence="8">
    <location>
        <begin position="107"/>
        <end position="136"/>
    </location>
</feature>
<dbReference type="RefSeq" id="WP_123185149.1">
    <property type="nucleotide sequence ID" value="NZ_CANPEU010000004.1"/>
</dbReference>
<reference evidence="9 12" key="2">
    <citation type="submission" date="2020-08" db="EMBL/GenBank/DDBJ databases">
        <title>Sequencing the genomes of 1000 actinobacteria strains.</title>
        <authorList>
            <person name="Klenk H.-P."/>
        </authorList>
    </citation>
    <scope>NUCLEOTIDE SEQUENCE [LARGE SCALE GENOMIC DNA]</scope>
    <source>
        <strain evidence="9 12">DSM 22242</strain>
    </source>
</reference>
<dbReference type="GeneID" id="93356454"/>
<accession>A0A3N0ABA7</accession>
<comment type="caution">
    <text evidence="10">The sequence shown here is derived from an EMBL/GenBank/DDBJ whole genome shotgun (WGS) entry which is preliminary data.</text>
</comment>
<dbReference type="Pfam" id="PF12800">
    <property type="entry name" value="Fer4_4"/>
    <property type="match status" value="1"/>
</dbReference>
<dbReference type="AlphaFoldDB" id="A0A3N0ABA7"/>
<dbReference type="OrthoDB" id="3189055at2"/>
<dbReference type="CDD" id="cd16371">
    <property type="entry name" value="DMSOR_beta_like"/>
    <property type="match status" value="1"/>
</dbReference>
<dbReference type="PROSITE" id="PS00198">
    <property type="entry name" value="4FE4S_FER_1"/>
    <property type="match status" value="1"/>
</dbReference>
<name>A0A3N0ABA7_9ACTN</name>
<keyword evidence="7" id="KW-0411">Iron-sulfur</keyword>
<keyword evidence="3" id="KW-0479">Metal-binding</keyword>
<dbReference type="EMBL" id="JACHYA010000002">
    <property type="protein sequence ID" value="MBB3171119.1"/>
    <property type="molecule type" value="Genomic_DNA"/>
</dbReference>
<dbReference type="InterPro" id="IPR050954">
    <property type="entry name" value="ET_IronSulfur_Cluster-Binding"/>
</dbReference>
<organism evidence="10 11">
    <name type="scientific">Parvibacter caecicola</name>
    <dbReference type="NCBI Taxonomy" id="747645"/>
    <lineage>
        <taxon>Bacteria</taxon>
        <taxon>Bacillati</taxon>
        <taxon>Actinomycetota</taxon>
        <taxon>Coriobacteriia</taxon>
        <taxon>Coriobacteriales</taxon>
        <taxon>Coriobacteriaceae</taxon>
        <taxon>Parvibacter</taxon>
    </lineage>
</organism>
<reference evidence="10 11" key="1">
    <citation type="submission" date="2019-04" db="EMBL/GenBank/DDBJ databases">
        <title>Microbes associate with the intestines of laboratory mice.</title>
        <authorList>
            <person name="Navarre W."/>
            <person name="Wong E."/>
            <person name="Huang K.C."/>
            <person name="Tropini C."/>
            <person name="Ng K."/>
            <person name="Yu B."/>
        </authorList>
    </citation>
    <scope>NUCLEOTIDE SEQUENCE [LARGE SCALE GENOMIC DNA]</scope>
    <source>
        <strain evidence="10 11">NM48_B13</strain>
    </source>
</reference>
<dbReference type="Proteomes" id="UP000309454">
    <property type="component" value="Unassembled WGS sequence"/>
</dbReference>
<sequence length="222" mass="24114">MTVKPQPTASAKEGSSKRRQFGFSFDQNLCTGCRTCEMACKDYHHLGAGVAYRTIHEFAGGNWQQNSDGSWQQDVFAFYVSMSCNHCSNPACLRFCPSDSIAKGEDGFVVVNSDTCVGCQSCMMACPYHAPRFDEAIGKTVKCDGCQARIDQGLGPVCVEACPQRALGFDVYARLSDSPAVTEQVGMMPDPEITQPNYAISPSEFACGPLSEGVRLLNCREV</sequence>
<keyword evidence="1" id="KW-0813">Transport</keyword>
<protein>
    <submittedName>
        <fullName evidence="10">4Fe-4S dicluster domain-containing protein</fullName>
    </submittedName>
    <submittedName>
        <fullName evidence="9">DMSO reductase iron-sulfur subunit</fullName>
    </submittedName>
</protein>
<dbReference type="EMBL" id="SSTM01000002">
    <property type="protein sequence ID" value="TJW11264.1"/>
    <property type="molecule type" value="Genomic_DNA"/>
</dbReference>
<dbReference type="SUPFAM" id="SSF54862">
    <property type="entry name" value="4Fe-4S ferredoxins"/>
    <property type="match status" value="1"/>
</dbReference>
<dbReference type="Proteomes" id="UP000530850">
    <property type="component" value="Unassembled WGS sequence"/>
</dbReference>
<evidence type="ECO:0000313" key="11">
    <source>
        <dbReference type="Proteomes" id="UP000309454"/>
    </source>
</evidence>
<dbReference type="PANTHER" id="PTHR43177">
    <property type="entry name" value="PROTEIN NRFC"/>
    <property type="match status" value="1"/>
</dbReference>
<evidence type="ECO:0000256" key="4">
    <source>
        <dbReference type="ARBA" id="ARBA00022737"/>
    </source>
</evidence>
<dbReference type="GO" id="GO:0046872">
    <property type="term" value="F:metal ion binding"/>
    <property type="evidence" value="ECO:0007669"/>
    <property type="project" value="UniProtKB-KW"/>
</dbReference>
<evidence type="ECO:0000313" key="12">
    <source>
        <dbReference type="Proteomes" id="UP000530850"/>
    </source>
</evidence>